<keyword evidence="4" id="KW-1185">Reference proteome</keyword>
<feature type="transmembrane region" description="Helical" evidence="2">
    <location>
        <begin position="106"/>
        <end position="129"/>
    </location>
</feature>
<proteinExistence type="predicted"/>
<feature type="compositionally biased region" description="Polar residues" evidence="1">
    <location>
        <begin position="469"/>
        <end position="481"/>
    </location>
</feature>
<reference evidence="3 4" key="1">
    <citation type="journal article" date="2014" name="PLoS Genet.">
        <title>Analysis of the Phlebiopsis gigantea genome, transcriptome and secretome provides insight into its pioneer colonization strategies of wood.</title>
        <authorList>
            <person name="Hori C."/>
            <person name="Ishida T."/>
            <person name="Igarashi K."/>
            <person name="Samejima M."/>
            <person name="Suzuki H."/>
            <person name="Master E."/>
            <person name="Ferreira P."/>
            <person name="Ruiz-Duenas F.J."/>
            <person name="Held B."/>
            <person name="Canessa P."/>
            <person name="Larrondo L.F."/>
            <person name="Schmoll M."/>
            <person name="Druzhinina I.S."/>
            <person name="Kubicek C.P."/>
            <person name="Gaskell J.A."/>
            <person name="Kersten P."/>
            <person name="St John F."/>
            <person name="Glasner J."/>
            <person name="Sabat G."/>
            <person name="Splinter BonDurant S."/>
            <person name="Syed K."/>
            <person name="Yadav J."/>
            <person name="Mgbeahuruike A.C."/>
            <person name="Kovalchuk A."/>
            <person name="Asiegbu F.O."/>
            <person name="Lackner G."/>
            <person name="Hoffmeister D."/>
            <person name="Rencoret J."/>
            <person name="Gutierrez A."/>
            <person name="Sun H."/>
            <person name="Lindquist E."/>
            <person name="Barry K."/>
            <person name="Riley R."/>
            <person name="Grigoriev I.V."/>
            <person name="Henrissat B."/>
            <person name="Kues U."/>
            <person name="Berka R.M."/>
            <person name="Martinez A.T."/>
            <person name="Covert S.F."/>
            <person name="Blanchette R.A."/>
            <person name="Cullen D."/>
        </authorList>
    </citation>
    <scope>NUCLEOTIDE SEQUENCE [LARGE SCALE GENOMIC DNA]</scope>
    <source>
        <strain evidence="3 4">11061_1 CR5-6</strain>
    </source>
</reference>
<dbReference type="Proteomes" id="UP000053257">
    <property type="component" value="Unassembled WGS sequence"/>
</dbReference>
<evidence type="ECO:0000313" key="3">
    <source>
        <dbReference type="EMBL" id="KIP03069.1"/>
    </source>
</evidence>
<feature type="region of interest" description="Disordered" evidence="1">
    <location>
        <begin position="696"/>
        <end position="743"/>
    </location>
</feature>
<sequence>MAFPGFPALNLDNVAPAEYYLYHPNGRIVSAFFLGCVFMNGLQYMTSSLFFKDILTRTRRFYHRCRRTMFPRVASLELPTARMEKVGIEDEQETESLRQYNDHTSLIFTLNLCFMLAGLAQFISLLAFANQTSWGTGCAFVVAWGGMASQLARLLGVMILTIELSRIGAQRWELLSISVTAFVGLAFVFAANATNNGTTRHVIPMSSMATLLTGPASLAPSAGEVFCYRSRYLPTTLTASIIRLLLEVYLVIRFAILSRSRRRWLSDRSVKAVTIVRAASLFLLELMTVVPDSVMTNVVADFLPFCFGTFMVLAAFNWRWTTLLPSGESQVQSLVFVSTKTADPLLVPTPFTLHFPRQYRSSTHSWCSNSHHPVPSTARSLTRSTTTHSQESEYIGSAVSAEHAVLETATSAWRRSVRQVSFPPELRPTTVLPEHPHSAPAQLIGFGAPPRPPRRILSSQLKLAAQLEQEATSTRGSQAESTGPVVPHLASRQGVGVFVIADESENSHETASSPTSAVFGSDIVRTTPSRRRAEAALHASPAPTQTTFAFSPRDSARSYRFSYASSIVTRSSESDPDDAPRTAHTPRSSRSRAFLSPTEPLPNPWRSTLRSLSSLHRKSRDDPLPTVPEAPPSPGWLHRAPNPKRTTFGQPARRPSSTRASSSSLFFRTTEPVPPLPALLLPVAPLVAPARAPRQRLLPALTIPAAPQRDGGARPTHVRRASSPSAYSQESARSLESFRRPSV</sequence>
<feature type="compositionally biased region" description="Pro residues" evidence="1">
    <location>
        <begin position="625"/>
        <end position="634"/>
    </location>
</feature>
<organism evidence="3 4">
    <name type="scientific">Phlebiopsis gigantea (strain 11061_1 CR5-6)</name>
    <name type="common">White-rot fungus</name>
    <name type="synonym">Peniophora gigantea</name>
    <dbReference type="NCBI Taxonomy" id="745531"/>
    <lineage>
        <taxon>Eukaryota</taxon>
        <taxon>Fungi</taxon>
        <taxon>Dikarya</taxon>
        <taxon>Basidiomycota</taxon>
        <taxon>Agaricomycotina</taxon>
        <taxon>Agaricomycetes</taxon>
        <taxon>Polyporales</taxon>
        <taxon>Phanerochaetaceae</taxon>
        <taxon>Phlebiopsis</taxon>
    </lineage>
</organism>
<keyword evidence="2" id="KW-1133">Transmembrane helix</keyword>
<dbReference type="OrthoDB" id="3351491at2759"/>
<evidence type="ECO:0000256" key="1">
    <source>
        <dbReference type="SAM" id="MobiDB-lite"/>
    </source>
</evidence>
<dbReference type="HOGENOM" id="CLU_352360_0_0_1"/>
<feature type="compositionally biased region" description="Polar residues" evidence="1">
    <location>
        <begin position="722"/>
        <end position="734"/>
    </location>
</feature>
<feature type="transmembrane region" description="Helical" evidence="2">
    <location>
        <begin position="272"/>
        <end position="290"/>
    </location>
</feature>
<dbReference type="AlphaFoldDB" id="A0A0C3NEK7"/>
<feature type="transmembrane region" description="Helical" evidence="2">
    <location>
        <begin position="232"/>
        <end position="252"/>
    </location>
</feature>
<evidence type="ECO:0000313" key="4">
    <source>
        <dbReference type="Proteomes" id="UP000053257"/>
    </source>
</evidence>
<feature type="compositionally biased region" description="Low complexity" evidence="1">
    <location>
        <begin position="651"/>
        <end position="668"/>
    </location>
</feature>
<feature type="region of interest" description="Disordered" evidence="1">
    <location>
        <begin position="567"/>
        <end position="668"/>
    </location>
</feature>
<dbReference type="EMBL" id="KN840635">
    <property type="protein sequence ID" value="KIP03069.1"/>
    <property type="molecule type" value="Genomic_DNA"/>
</dbReference>
<feature type="transmembrane region" description="Helical" evidence="2">
    <location>
        <begin position="174"/>
        <end position="193"/>
    </location>
</feature>
<feature type="transmembrane region" description="Helical" evidence="2">
    <location>
        <begin position="28"/>
        <end position="51"/>
    </location>
</feature>
<evidence type="ECO:0000256" key="2">
    <source>
        <dbReference type="SAM" id="Phobius"/>
    </source>
</evidence>
<accession>A0A0C3NEK7</accession>
<feature type="region of interest" description="Disordered" evidence="1">
    <location>
        <begin position="467"/>
        <end position="488"/>
    </location>
</feature>
<feature type="region of interest" description="Disordered" evidence="1">
    <location>
        <begin position="530"/>
        <end position="551"/>
    </location>
</feature>
<feature type="transmembrane region" description="Helical" evidence="2">
    <location>
        <begin position="141"/>
        <end position="162"/>
    </location>
</feature>
<protein>
    <submittedName>
        <fullName evidence="3">Uncharacterized protein</fullName>
    </submittedName>
</protein>
<keyword evidence="2" id="KW-0812">Transmembrane</keyword>
<keyword evidence="2" id="KW-0472">Membrane</keyword>
<dbReference type="STRING" id="745531.A0A0C3NEK7"/>
<gene>
    <name evidence="3" type="ORF">PHLGIDRAFT_130363</name>
</gene>
<name>A0A0C3NEK7_PHLG1</name>